<feature type="region of interest" description="Disordered" evidence="1">
    <location>
        <begin position="130"/>
        <end position="221"/>
    </location>
</feature>
<keyword evidence="2" id="KW-0812">Transmembrane</keyword>
<keyword evidence="2" id="KW-1133">Transmembrane helix</keyword>
<evidence type="ECO:0000313" key="4">
    <source>
        <dbReference type="Proteomes" id="UP001307889"/>
    </source>
</evidence>
<dbReference type="GO" id="GO:0000502">
    <property type="term" value="C:proteasome complex"/>
    <property type="evidence" value="ECO:0007669"/>
    <property type="project" value="UniProtKB-KW"/>
</dbReference>
<feature type="compositionally biased region" description="Polar residues" evidence="1">
    <location>
        <begin position="211"/>
        <end position="221"/>
    </location>
</feature>
<accession>A0ABN7ASB3</accession>
<evidence type="ECO:0000313" key="3">
    <source>
        <dbReference type="EMBL" id="BES95090.1"/>
    </source>
</evidence>
<reference evidence="3 4" key="1">
    <citation type="submission" date="2023-09" db="EMBL/GenBank/DDBJ databases">
        <title>Nesidiocoris tenuis whole genome shotgun sequence.</title>
        <authorList>
            <person name="Shibata T."/>
            <person name="Shimoda M."/>
            <person name="Kobayashi T."/>
            <person name="Uehara T."/>
        </authorList>
    </citation>
    <scope>NUCLEOTIDE SEQUENCE [LARGE SCALE GENOMIC DNA]</scope>
    <source>
        <strain evidence="3 4">Japan</strain>
    </source>
</reference>
<keyword evidence="2" id="KW-0472">Membrane</keyword>
<feature type="transmembrane region" description="Helical" evidence="2">
    <location>
        <begin position="67"/>
        <end position="88"/>
    </location>
</feature>
<proteinExistence type="predicted"/>
<keyword evidence="3" id="KW-0647">Proteasome</keyword>
<name>A0ABN7ASB3_9HEMI</name>
<feature type="compositionally biased region" description="Low complexity" evidence="1">
    <location>
        <begin position="165"/>
        <end position="179"/>
    </location>
</feature>
<keyword evidence="4" id="KW-1185">Reference proteome</keyword>
<organism evidence="3 4">
    <name type="scientific">Nesidiocoris tenuis</name>
    <dbReference type="NCBI Taxonomy" id="355587"/>
    <lineage>
        <taxon>Eukaryota</taxon>
        <taxon>Metazoa</taxon>
        <taxon>Ecdysozoa</taxon>
        <taxon>Arthropoda</taxon>
        <taxon>Hexapoda</taxon>
        <taxon>Insecta</taxon>
        <taxon>Pterygota</taxon>
        <taxon>Neoptera</taxon>
        <taxon>Paraneoptera</taxon>
        <taxon>Hemiptera</taxon>
        <taxon>Heteroptera</taxon>
        <taxon>Panheteroptera</taxon>
        <taxon>Cimicomorpha</taxon>
        <taxon>Miridae</taxon>
        <taxon>Dicyphina</taxon>
        <taxon>Nesidiocoris</taxon>
    </lineage>
</organism>
<evidence type="ECO:0000256" key="2">
    <source>
        <dbReference type="SAM" id="Phobius"/>
    </source>
</evidence>
<evidence type="ECO:0000256" key="1">
    <source>
        <dbReference type="SAM" id="MobiDB-lite"/>
    </source>
</evidence>
<sequence length="221" mass="23681">MTFGASSPEGMTPRRRDPRIPVPGPSTSPSSRRQLIGRDAAGTRHLKIRTMNARRGATDARVPGRGWGLLGAAALVVVFLGAANGGLVRYDQSQTGDYNVHVDMKNVDILAFLDDSASFGEYDYDYGEMTLKPPAPPHSQHNSSLPAQPPTDVSSTEKAEDSSNPSPADGPPSTTTAPPTARPTRRCGAGFFRDPMGRCRRQRKPIRLSGILNQAKNTISG</sequence>
<dbReference type="Proteomes" id="UP001307889">
    <property type="component" value="Chromosome 6"/>
</dbReference>
<feature type="compositionally biased region" description="Polar residues" evidence="1">
    <location>
        <begin position="139"/>
        <end position="154"/>
    </location>
</feature>
<gene>
    <name evidence="3" type="ORF">NTJ_07900</name>
</gene>
<protein>
    <submittedName>
        <fullName evidence="3">26S proteasome non-ATPase regulatory subunit</fullName>
    </submittedName>
</protein>
<feature type="region of interest" description="Disordered" evidence="1">
    <location>
        <begin position="1"/>
        <end position="33"/>
    </location>
</feature>
<dbReference type="EMBL" id="AP028914">
    <property type="protein sequence ID" value="BES95090.1"/>
    <property type="molecule type" value="Genomic_DNA"/>
</dbReference>